<dbReference type="GO" id="GO:0007156">
    <property type="term" value="P:homophilic cell adhesion via plasma membrane adhesion molecules"/>
    <property type="evidence" value="ECO:0007669"/>
    <property type="project" value="InterPro"/>
</dbReference>
<keyword evidence="4" id="KW-0677">Repeat</keyword>
<keyword evidence="8" id="KW-0325">Glycoprotein</keyword>
<dbReference type="InterPro" id="IPR020894">
    <property type="entry name" value="Cadherin_CS"/>
</dbReference>
<dbReference type="AlphaFoldDB" id="A0A9P0GIA0"/>
<dbReference type="PANTHER" id="PTHR24026:SF51">
    <property type="entry name" value="PROTOCADHERIN-LIKE WING POLARITY PROTEIN STAN"/>
    <property type="match status" value="1"/>
</dbReference>
<dbReference type="PANTHER" id="PTHR24026">
    <property type="entry name" value="FAT ATYPICAL CADHERIN-RELATED"/>
    <property type="match status" value="1"/>
</dbReference>
<evidence type="ECO:0000256" key="4">
    <source>
        <dbReference type="ARBA" id="ARBA00022737"/>
    </source>
</evidence>
<dbReference type="Proteomes" id="UP001153636">
    <property type="component" value="Chromosome 8"/>
</dbReference>
<dbReference type="InterPro" id="IPR015919">
    <property type="entry name" value="Cadherin-like_sf"/>
</dbReference>
<dbReference type="CDD" id="cd11304">
    <property type="entry name" value="Cadherin_repeat"/>
    <property type="match status" value="2"/>
</dbReference>
<dbReference type="InterPro" id="IPR002126">
    <property type="entry name" value="Cadherin-like_dom"/>
</dbReference>
<sequence>MIQLDYESVKKKYDLIIRAASPPLRSDAHVEIVVTDVNDNAPVLKDFQVVFNNFRDFFPTGSIGRIPAYDADVSDKLYYRILSGNNANLVALNESTGQLQLSPQLNTNVPKIASMEAID</sequence>
<evidence type="ECO:0000256" key="7">
    <source>
        <dbReference type="ARBA" id="ARBA00023136"/>
    </source>
</evidence>
<proteinExistence type="predicted"/>
<evidence type="ECO:0000256" key="5">
    <source>
        <dbReference type="ARBA" id="ARBA00022837"/>
    </source>
</evidence>
<reference evidence="11" key="1">
    <citation type="submission" date="2022-01" db="EMBL/GenBank/DDBJ databases">
        <authorList>
            <person name="King R."/>
        </authorList>
    </citation>
    <scope>NUCLEOTIDE SEQUENCE</scope>
</reference>
<keyword evidence="6" id="KW-1133">Transmembrane helix</keyword>
<dbReference type="InterPro" id="IPR056286">
    <property type="entry name" value="Cadherin_CELSR1-3_9th"/>
</dbReference>
<keyword evidence="2" id="KW-0245">EGF-like domain</keyword>
<keyword evidence="7" id="KW-0472">Membrane</keyword>
<keyword evidence="12" id="KW-1185">Reference proteome</keyword>
<keyword evidence="5 9" id="KW-0106">Calcium</keyword>
<dbReference type="GO" id="GO:0005886">
    <property type="term" value="C:plasma membrane"/>
    <property type="evidence" value="ECO:0007669"/>
    <property type="project" value="InterPro"/>
</dbReference>
<dbReference type="Pfam" id="PF23592">
    <property type="entry name" value="Cadherin_CELSR2_9th"/>
    <property type="match status" value="1"/>
</dbReference>
<comment type="subcellular location">
    <subcellularLocation>
        <location evidence="1">Membrane</location>
    </subcellularLocation>
</comment>
<dbReference type="Gene3D" id="2.60.40.60">
    <property type="entry name" value="Cadherins"/>
    <property type="match status" value="2"/>
</dbReference>
<evidence type="ECO:0000256" key="9">
    <source>
        <dbReference type="PROSITE-ProRule" id="PRU00043"/>
    </source>
</evidence>
<name>A0A9P0GIA0_9CUCU</name>
<evidence type="ECO:0000259" key="10">
    <source>
        <dbReference type="PROSITE" id="PS50268"/>
    </source>
</evidence>
<dbReference type="EMBL" id="OV651820">
    <property type="protein sequence ID" value="CAH1114649.1"/>
    <property type="molecule type" value="Genomic_DNA"/>
</dbReference>
<dbReference type="OrthoDB" id="26203at2759"/>
<feature type="domain" description="Cadherin" evidence="10">
    <location>
        <begin position="4"/>
        <end position="44"/>
    </location>
</feature>
<evidence type="ECO:0000256" key="2">
    <source>
        <dbReference type="ARBA" id="ARBA00022536"/>
    </source>
</evidence>
<accession>A0A9P0GIA0</accession>
<dbReference type="GO" id="GO:0005509">
    <property type="term" value="F:calcium ion binding"/>
    <property type="evidence" value="ECO:0007669"/>
    <property type="project" value="UniProtKB-UniRule"/>
</dbReference>
<evidence type="ECO:0000256" key="6">
    <source>
        <dbReference type="ARBA" id="ARBA00022989"/>
    </source>
</evidence>
<evidence type="ECO:0000256" key="3">
    <source>
        <dbReference type="ARBA" id="ARBA00022692"/>
    </source>
</evidence>
<evidence type="ECO:0000256" key="1">
    <source>
        <dbReference type="ARBA" id="ARBA00004370"/>
    </source>
</evidence>
<dbReference type="SUPFAM" id="SSF49313">
    <property type="entry name" value="Cadherin-like"/>
    <property type="match status" value="1"/>
</dbReference>
<keyword evidence="3" id="KW-0812">Transmembrane</keyword>
<evidence type="ECO:0000313" key="11">
    <source>
        <dbReference type="EMBL" id="CAH1114649.1"/>
    </source>
</evidence>
<evidence type="ECO:0000313" key="12">
    <source>
        <dbReference type="Proteomes" id="UP001153636"/>
    </source>
</evidence>
<evidence type="ECO:0000256" key="8">
    <source>
        <dbReference type="ARBA" id="ARBA00023180"/>
    </source>
</evidence>
<dbReference type="PROSITE" id="PS50268">
    <property type="entry name" value="CADHERIN_2"/>
    <property type="match status" value="1"/>
</dbReference>
<protein>
    <recommendedName>
        <fullName evidence="10">Cadherin domain-containing protein</fullName>
    </recommendedName>
</protein>
<organism evidence="11 12">
    <name type="scientific">Psylliodes chrysocephalus</name>
    <dbReference type="NCBI Taxonomy" id="3402493"/>
    <lineage>
        <taxon>Eukaryota</taxon>
        <taxon>Metazoa</taxon>
        <taxon>Ecdysozoa</taxon>
        <taxon>Arthropoda</taxon>
        <taxon>Hexapoda</taxon>
        <taxon>Insecta</taxon>
        <taxon>Pterygota</taxon>
        <taxon>Neoptera</taxon>
        <taxon>Endopterygota</taxon>
        <taxon>Coleoptera</taxon>
        <taxon>Polyphaga</taxon>
        <taxon>Cucujiformia</taxon>
        <taxon>Chrysomeloidea</taxon>
        <taxon>Chrysomelidae</taxon>
        <taxon>Galerucinae</taxon>
        <taxon>Alticini</taxon>
        <taxon>Psylliodes</taxon>
    </lineage>
</organism>
<gene>
    <name evidence="11" type="ORF">PSYICH_LOCUS14285</name>
</gene>
<dbReference type="PROSITE" id="PS00232">
    <property type="entry name" value="CADHERIN_1"/>
    <property type="match status" value="1"/>
</dbReference>